<gene>
    <name evidence="2" type="ORF">BECKMB1821G_GA0114241_102816</name>
    <name evidence="4" type="ORF">BECKMB1821H_GA0114242_102833</name>
    <name evidence="3" type="ORF">BECKMB1821I_GA0114274_102915</name>
</gene>
<dbReference type="EMBL" id="CAADGH010000028">
    <property type="protein sequence ID" value="VFK75669.1"/>
    <property type="molecule type" value="Genomic_DNA"/>
</dbReference>
<keyword evidence="1" id="KW-0812">Transmembrane</keyword>
<feature type="transmembrane region" description="Helical" evidence="1">
    <location>
        <begin position="46"/>
        <end position="66"/>
    </location>
</feature>
<evidence type="ECO:0000256" key="1">
    <source>
        <dbReference type="SAM" id="Phobius"/>
    </source>
</evidence>
<dbReference type="EMBL" id="CAADFQ010000029">
    <property type="protein sequence ID" value="VFK32042.1"/>
    <property type="molecule type" value="Genomic_DNA"/>
</dbReference>
<proteinExistence type="predicted"/>
<protein>
    <submittedName>
        <fullName evidence="2">Uncharacterized protein</fullName>
    </submittedName>
</protein>
<evidence type="ECO:0000313" key="2">
    <source>
        <dbReference type="EMBL" id="VFK27476.1"/>
    </source>
</evidence>
<evidence type="ECO:0000313" key="3">
    <source>
        <dbReference type="EMBL" id="VFK32042.1"/>
    </source>
</evidence>
<evidence type="ECO:0000313" key="4">
    <source>
        <dbReference type="EMBL" id="VFK75669.1"/>
    </source>
</evidence>
<dbReference type="AlphaFoldDB" id="A0A450XDW5"/>
<accession>A0A450XDW5</accession>
<keyword evidence="1" id="KW-0472">Membrane</keyword>
<organism evidence="2">
    <name type="scientific">Candidatus Kentrum sp. MB</name>
    <dbReference type="NCBI Taxonomy" id="2138164"/>
    <lineage>
        <taxon>Bacteria</taxon>
        <taxon>Pseudomonadati</taxon>
        <taxon>Pseudomonadota</taxon>
        <taxon>Gammaproteobacteria</taxon>
        <taxon>Candidatus Kentrum</taxon>
    </lineage>
</organism>
<name>A0A450XDW5_9GAMM</name>
<keyword evidence="1" id="KW-1133">Transmembrane helix</keyword>
<reference evidence="2" key="1">
    <citation type="submission" date="2019-02" db="EMBL/GenBank/DDBJ databases">
        <authorList>
            <person name="Gruber-Vodicka R. H."/>
            <person name="Seah K. B. B."/>
        </authorList>
    </citation>
    <scope>NUCLEOTIDE SEQUENCE</scope>
    <source>
        <strain evidence="2">BECK_BZ197</strain>
        <strain evidence="4">BECK_BZ198</strain>
        <strain evidence="3">BECK_BZ199</strain>
    </source>
</reference>
<sequence length="103" mass="11847">MKPKKCNPNNFSVSIAVSLYLPGIWPIAEAVDWLGYASPTLGAFGYVFAFFTYGLFGHIGILFYVVNPSIQLWCNAFDHRWQEQEDEYSPYKKRIICCRCGEH</sequence>
<dbReference type="EMBL" id="CAADFO010000028">
    <property type="protein sequence ID" value="VFK27476.1"/>
    <property type="molecule type" value="Genomic_DNA"/>
</dbReference>